<dbReference type="RefSeq" id="XP_013427122.1">
    <property type="nucleotide sequence ID" value="XM_013571668.1"/>
</dbReference>
<evidence type="ECO:0000256" key="1">
    <source>
        <dbReference type="SAM" id="MobiDB-lite"/>
    </source>
</evidence>
<sequence length="170" mass="19879">MRVERDLSKVYSTMGEMPRKHIKTRVRVNTRAIRKYEPRGHPFFRRLRHLHGRRPAVTRVPISPRKLQPSQEGGLKGDLDKPSAAEHYDHQVTSTRESDEVKEAELRFFHLLLEALHQPHGGYITEWFYCRKVSTDPSDSKRSHTILVYFARGNEKGGDEQKLNKLNVPR</sequence>
<feature type="region of interest" description="Disordered" evidence="1">
    <location>
        <begin position="65"/>
        <end position="97"/>
    </location>
</feature>
<accession>A0A074WSK5</accession>
<gene>
    <name evidence="2" type="ORF">M436DRAFT_63930</name>
</gene>
<keyword evidence="3" id="KW-1185">Reference proteome</keyword>
<proteinExistence type="predicted"/>
<protein>
    <submittedName>
        <fullName evidence="2">Uncharacterized protein</fullName>
    </submittedName>
</protein>
<feature type="compositionally biased region" description="Basic and acidic residues" evidence="1">
    <location>
        <begin position="75"/>
        <end position="97"/>
    </location>
</feature>
<evidence type="ECO:0000313" key="2">
    <source>
        <dbReference type="EMBL" id="KEQ72747.1"/>
    </source>
</evidence>
<name>A0A074WSK5_9PEZI</name>
<dbReference type="HOGENOM" id="CLU_1570307_0_0_1"/>
<reference evidence="2 3" key="1">
    <citation type="journal article" date="2014" name="BMC Genomics">
        <title>Genome sequencing of four Aureobasidium pullulans varieties: biotechnological potential, stress tolerance, and description of new species.</title>
        <authorList>
            <person name="Gostin Ar C."/>
            <person name="Ohm R.A."/>
            <person name="Kogej T."/>
            <person name="Sonjak S."/>
            <person name="Turk M."/>
            <person name="Zajc J."/>
            <person name="Zalar P."/>
            <person name="Grube M."/>
            <person name="Sun H."/>
            <person name="Han J."/>
            <person name="Sharma A."/>
            <person name="Chiniquy J."/>
            <person name="Ngan C.Y."/>
            <person name="Lipzen A."/>
            <person name="Barry K."/>
            <person name="Grigoriev I.V."/>
            <person name="Gunde-Cimerman N."/>
        </authorList>
    </citation>
    <scope>NUCLEOTIDE SEQUENCE [LARGE SCALE GENOMIC DNA]</scope>
    <source>
        <strain evidence="2 3">CBS 147.97</strain>
    </source>
</reference>
<dbReference type="GeneID" id="25413607"/>
<dbReference type="EMBL" id="KL584710">
    <property type="protein sequence ID" value="KEQ72747.1"/>
    <property type="molecule type" value="Genomic_DNA"/>
</dbReference>
<evidence type="ECO:0000313" key="3">
    <source>
        <dbReference type="Proteomes" id="UP000027730"/>
    </source>
</evidence>
<organism evidence="2 3">
    <name type="scientific">Aureobasidium namibiae CBS 147.97</name>
    <dbReference type="NCBI Taxonomy" id="1043004"/>
    <lineage>
        <taxon>Eukaryota</taxon>
        <taxon>Fungi</taxon>
        <taxon>Dikarya</taxon>
        <taxon>Ascomycota</taxon>
        <taxon>Pezizomycotina</taxon>
        <taxon>Dothideomycetes</taxon>
        <taxon>Dothideomycetidae</taxon>
        <taxon>Dothideales</taxon>
        <taxon>Saccotheciaceae</taxon>
        <taxon>Aureobasidium</taxon>
    </lineage>
</organism>
<dbReference type="Proteomes" id="UP000027730">
    <property type="component" value="Unassembled WGS sequence"/>
</dbReference>
<dbReference type="AlphaFoldDB" id="A0A074WSK5"/>